<keyword evidence="3" id="KW-0805">Transcription regulation</keyword>
<dbReference type="PANTHER" id="PTHR30173:SF43">
    <property type="entry name" value="ECF RNA POLYMERASE SIGMA FACTOR SIGI-RELATED"/>
    <property type="match status" value="1"/>
</dbReference>
<evidence type="ECO:0000259" key="7">
    <source>
        <dbReference type="Pfam" id="PF08281"/>
    </source>
</evidence>
<dbReference type="SUPFAM" id="SSF88659">
    <property type="entry name" value="Sigma3 and sigma4 domains of RNA polymerase sigma factors"/>
    <property type="match status" value="1"/>
</dbReference>
<dbReference type="Gene3D" id="1.10.1740.10">
    <property type="match status" value="1"/>
</dbReference>
<comment type="caution">
    <text evidence="8">The sequence shown here is derived from an EMBL/GenBank/DDBJ whole genome shotgun (WGS) entry which is preliminary data.</text>
</comment>
<dbReference type="InterPro" id="IPR036388">
    <property type="entry name" value="WH-like_DNA-bd_sf"/>
</dbReference>
<evidence type="ECO:0000256" key="2">
    <source>
        <dbReference type="ARBA" id="ARBA00011344"/>
    </source>
</evidence>
<dbReference type="Pfam" id="PF04542">
    <property type="entry name" value="Sigma70_r2"/>
    <property type="match status" value="1"/>
</dbReference>
<dbReference type="InterPro" id="IPR013249">
    <property type="entry name" value="RNA_pol_sigma70_r4_t2"/>
</dbReference>
<evidence type="ECO:0000259" key="6">
    <source>
        <dbReference type="Pfam" id="PF04542"/>
    </source>
</evidence>
<dbReference type="InterPro" id="IPR013324">
    <property type="entry name" value="RNA_pol_sigma_r3/r4-like"/>
</dbReference>
<dbReference type="InterPro" id="IPR013325">
    <property type="entry name" value="RNA_pol_sigma_r2"/>
</dbReference>
<dbReference type="EMBL" id="BAABHS010000012">
    <property type="protein sequence ID" value="GAA4968892.1"/>
    <property type="molecule type" value="Genomic_DNA"/>
</dbReference>
<dbReference type="NCBIfam" id="TIGR02937">
    <property type="entry name" value="sigma70-ECF"/>
    <property type="match status" value="1"/>
</dbReference>
<dbReference type="Proteomes" id="UP001500466">
    <property type="component" value="Unassembled WGS sequence"/>
</dbReference>
<keyword evidence="5" id="KW-0804">Transcription</keyword>
<organism evidence="8 9">
    <name type="scientific">Yinghuangia aomiensis</name>
    <dbReference type="NCBI Taxonomy" id="676205"/>
    <lineage>
        <taxon>Bacteria</taxon>
        <taxon>Bacillati</taxon>
        <taxon>Actinomycetota</taxon>
        <taxon>Actinomycetes</taxon>
        <taxon>Kitasatosporales</taxon>
        <taxon>Streptomycetaceae</taxon>
        <taxon>Yinghuangia</taxon>
    </lineage>
</organism>
<evidence type="ECO:0000256" key="4">
    <source>
        <dbReference type="ARBA" id="ARBA00023082"/>
    </source>
</evidence>
<comment type="subunit">
    <text evidence="2">Interacts transiently with the RNA polymerase catalytic core formed by RpoA, RpoB, RpoC and RpoZ (2 alpha, 1 beta, 1 beta' and 1 omega subunit) to form the RNA polymerase holoenzyme that can initiate transcription.</text>
</comment>
<feature type="domain" description="RNA polymerase sigma-70 region 2" evidence="6">
    <location>
        <begin position="25"/>
        <end position="89"/>
    </location>
</feature>
<evidence type="ECO:0000256" key="1">
    <source>
        <dbReference type="ARBA" id="ARBA00010641"/>
    </source>
</evidence>
<accession>A0ABP9HED9</accession>
<dbReference type="Gene3D" id="1.10.10.10">
    <property type="entry name" value="Winged helix-like DNA-binding domain superfamily/Winged helix DNA-binding domain"/>
    <property type="match status" value="1"/>
</dbReference>
<protein>
    <submittedName>
        <fullName evidence="8">RNA polymerase sigma factor SigJ</fullName>
    </submittedName>
</protein>
<proteinExistence type="inferred from homology"/>
<reference evidence="9" key="1">
    <citation type="journal article" date="2019" name="Int. J. Syst. Evol. Microbiol.">
        <title>The Global Catalogue of Microorganisms (GCM) 10K type strain sequencing project: providing services to taxonomists for standard genome sequencing and annotation.</title>
        <authorList>
            <consortium name="The Broad Institute Genomics Platform"/>
            <consortium name="The Broad Institute Genome Sequencing Center for Infectious Disease"/>
            <person name="Wu L."/>
            <person name="Ma J."/>
        </authorList>
    </citation>
    <scope>NUCLEOTIDE SEQUENCE [LARGE SCALE GENOMIC DNA]</scope>
    <source>
        <strain evidence="9">JCM 17986</strain>
    </source>
</reference>
<dbReference type="InterPro" id="IPR052704">
    <property type="entry name" value="ECF_Sigma-70_Domain"/>
</dbReference>
<name>A0ABP9HED9_9ACTN</name>
<gene>
    <name evidence="8" type="primary">sigJ_2</name>
    <name evidence="8" type="ORF">GCM10023205_37630</name>
</gene>
<evidence type="ECO:0000256" key="3">
    <source>
        <dbReference type="ARBA" id="ARBA00023015"/>
    </source>
</evidence>
<keyword evidence="4" id="KW-0731">Sigma factor</keyword>
<sequence length="326" mass="35027">MDAIAAPAPDADRPHPGDVWLAEQFETHRVHLRTVAYSMLGSRSDADDAVQEAWLRVTRADRADVVNLRAWLTTVVGRISLDMLRTRRSRREDYPGTSLPEPIVRMHDEPGPEEAAVAADSIGLALLIVLDTLNPAERLAFVLHDVFGMAFDEIAPIVSRTPAAARQLASRARRRVRSAPQPDTDLVRQRRIVDAFLAAARDGDFDALVGALAPDVRFQLDIGAHRLGAHAAAAHRTAPETTLVGADVVAKQMIEVGPQFLAQITPVIVNGSAGTLAGRLDRPGGVAGFTIVDGLIVRIDVIADPEKLRGIDLGGKAGEETGDTRA</sequence>
<dbReference type="SUPFAM" id="SSF54427">
    <property type="entry name" value="NTF2-like"/>
    <property type="match status" value="1"/>
</dbReference>
<evidence type="ECO:0000313" key="8">
    <source>
        <dbReference type="EMBL" id="GAA4968892.1"/>
    </source>
</evidence>
<dbReference type="InterPro" id="IPR014284">
    <property type="entry name" value="RNA_pol_sigma-70_dom"/>
</dbReference>
<dbReference type="SUPFAM" id="SSF88946">
    <property type="entry name" value="Sigma2 domain of RNA polymerase sigma factors"/>
    <property type="match status" value="1"/>
</dbReference>
<comment type="similarity">
    <text evidence="1">Belongs to the sigma-70 factor family. ECF subfamily.</text>
</comment>
<dbReference type="Gene3D" id="3.10.450.50">
    <property type="match status" value="1"/>
</dbReference>
<evidence type="ECO:0000313" key="9">
    <source>
        <dbReference type="Proteomes" id="UP001500466"/>
    </source>
</evidence>
<dbReference type="RefSeq" id="WP_345676687.1">
    <property type="nucleotide sequence ID" value="NZ_BAABHS010000012.1"/>
</dbReference>
<dbReference type="InterPro" id="IPR032710">
    <property type="entry name" value="NTF2-like_dom_sf"/>
</dbReference>
<keyword evidence="9" id="KW-1185">Reference proteome</keyword>
<evidence type="ECO:0000256" key="5">
    <source>
        <dbReference type="ARBA" id="ARBA00023163"/>
    </source>
</evidence>
<dbReference type="Pfam" id="PF08281">
    <property type="entry name" value="Sigma70_r4_2"/>
    <property type="match status" value="1"/>
</dbReference>
<feature type="domain" description="RNA polymerase sigma factor 70 region 4 type 2" evidence="7">
    <location>
        <begin position="129"/>
        <end position="175"/>
    </location>
</feature>
<dbReference type="InterPro" id="IPR007627">
    <property type="entry name" value="RNA_pol_sigma70_r2"/>
</dbReference>
<dbReference type="PANTHER" id="PTHR30173">
    <property type="entry name" value="SIGMA 19 FACTOR"/>
    <property type="match status" value="1"/>
</dbReference>